<dbReference type="GO" id="GO:0016757">
    <property type="term" value="F:glycosyltransferase activity"/>
    <property type="evidence" value="ECO:0007669"/>
    <property type="project" value="TreeGrafter"/>
</dbReference>
<reference evidence="2 3" key="1">
    <citation type="journal article" date="2013" name="PLoS Genet.">
        <title>Distinctive expansion of potential virulence genes in the genome of the oomycete fish pathogen Saprolegnia parasitica.</title>
        <authorList>
            <person name="Jiang R.H."/>
            <person name="de Bruijn I."/>
            <person name="Haas B.J."/>
            <person name="Belmonte R."/>
            <person name="Lobach L."/>
            <person name="Christie J."/>
            <person name="van den Ackerveken G."/>
            <person name="Bottin A."/>
            <person name="Bulone V."/>
            <person name="Diaz-Moreno S.M."/>
            <person name="Dumas B."/>
            <person name="Fan L."/>
            <person name="Gaulin E."/>
            <person name="Govers F."/>
            <person name="Grenville-Briggs L.J."/>
            <person name="Horner N.R."/>
            <person name="Levin J.Z."/>
            <person name="Mammella M."/>
            <person name="Meijer H.J."/>
            <person name="Morris P."/>
            <person name="Nusbaum C."/>
            <person name="Oome S."/>
            <person name="Phillips A.J."/>
            <person name="van Rooyen D."/>
            <person name="Rzeszutek E."/>
            <person name="Saraiva M."/>
            <person name="Secombes C.J."/>
            <person name="Seidl M.F."/>
            <person name="Snel B."/>
            <person name="Stassen J.H."/>
            <person name="Sykes S."/>
            <person name="Tripathy S."/>
            <person name="van den Berg H."/>
            <person name="Vega-Arreguin J.C."/>
            <person name="Wawra S."/>
            <person name="Young S.K."/>
            <person name="Zeng Q."/>
            <person name="Dieguez-Uribeondo J."/>
            <person name="Russ C."/>
            <person name="Tyler B.M."/>
            <person name="van West P."/>
        </authorList>
    </citation>
    <scope>NUCLEOTIDE SEQUENCE [LARGE SCALE GENOMIC DNA]</scope>
    <source>
        <strain evidence="2 3">CBS 223.65</strain>
    </source>
</reference>
<organism evidence="2 3">
    <name type="scientific">Saprolegnia parasitica (strain CBS 223.65)</name>
    <dbReference type="NCBI Taxonomy" id="695850"/>
    <lineage>
        <taxon>Eukaryota</taxon>
        <taxon>Sar</taxon>
        <taxon>Stramenopiles</taxon>
        <taxon>Oomycota</taxon>
        <taxon>Saprolegniomycetes</taxon>
        <taxon>Saprolegniales</taxon>
        <taxon>Saprolegniaceae</taxon>
        <taxon>Saprolegnia</taxon>
    </lineage>
</organism>
<dbReference type="Gene3D" id="3.40.50.2000">
    <property type="entry name" value="Glycogen Phosphorylase B"/>
    <property type="match status" value="2"/>
</dbReference>
<dbReference type="SUPFAM" id="SSF53756">
    <property type="entry name" value="UDP-Glycosyltransferase/glycogen phosphorylase"/>
    <property type="match status" value="2"/>
</dbReference>
<proteinExistence type="predicted"/>
<dbReference type="OMA" id="NMEMYEL"/>
<protein>
    <recommendedName>
        <fullName evidence="4">Glycosyl transferase family 1 domain-containing protein</fullName>
    </recommendedName>
</protein>
<dbReference type="AlphaFoldDB" id="A0A067BUA3"/>
<keyword evidence="3" id="KW-1185">Reference proteome</keyword>
<dbReference type="Proteomes" id="UP000030745">
    <property type="component" value="Unassembled WGS sequence"/>
</dbReference>
<evidence type="ECO:0000313" key="2">
    <source>
        <dbReference type="EMBL" id="KDO18167.1"/>
    </source>
</evidence>
<dbReference type="PANTHER" id="PTHR46401:SF2">
    <property type="entry name" value="GLYCOSYLTRANSFERASE WBBK-RELATED"/>
    <property type="match status" value="1"/>
</dbReference>
<evidence type="ECO:0000313" key="3">
    <source>
        <dbReference type="Proteomes" id="UP000030745"/>
    </source>
</evidence>
<dbReference type="PANTHER" id="PTHR46401">
    <property type="entry name" value="GLYCOSYLTRANSFERASE WBBK-RELATED"/>
    <property type="match status" value="1"/>
</dbReference>
<keyword evidence="1" id="KW-0808">Transferase</keyword>
<dbReference type="KEGG" id="spar:SPRG_21740"/>
<dbReference type="RefSeq" id="XP_012211125.1">
    <property type="nucleotide sequence ID" value="XM_012355735.1"/>
</dbReference>
<sequence>MSSPDTEKLHRRPELRSARHRRYLQYLAMCALLLLVHKFATQQPDTTRLRRSLPHLAHDPGSDVLGDIIHLNNLNEACFHAGDVVIPWTYNSTEVNSDFVWSRDDTPRSQLIQFLAQCPEVDVFLPPGLRNHGYCEDGMAYVKFLKSRALPIWVFDLRFDYQDRKSISYFDLCPHTAMIFMNHYLEGIPDRPNFPKEKKIILMPNIEMFELKTKEYQRFDAILCKTRDAYDRLTQWFSDVGNPRNTSVFDVQHTSSDPSTVARTHAAKHPALPRIKPRSFEKMTFFHASGHSAQKNTKRIFQCWESRPDLPPIDIYSMYSGVKEDFDEMFGVTGAPANIRFHFGEDIDVAHFGRLLLESSAILCPSKMEGFGHYINQARASGALVLTTDGAPMNEFVDEDSGLMDRDDFPSDKVIVNMPNVEMFELKGKDYHRFDVVLCKTRDGYDRLSRWYKDNGNPRNTTLLYVQHTSSDPSTVAITHAMAHPELPPIQPKNFDQLTFFHANGRSWHKSTRAVLECWHQRPDFPRIDIYSMNSGTLRDFNELFLPRGAPSNLQFHYGEEVDVAQFGRQLLESSVIVCPSKMEGFGHYINQARASGSLVLTTDGAPMNEFIDDDSGVLINATQKDPSPYVVLNQILSVYGGMEWGVTADAICDAVDRVLALPVLERERRAAKGRGRYEAQLLEFKRAMRHEADPQHVRHQSTVSWKSICDAVNDVLAMTPDERRRRAVNGRLRYEQQLAAFKENMQHVQALYPFRELV</sequence>
<accession>A0A067BUA3</accession>
<dbReference type="EMBL" id="KK583484">
    <property type="protein sequence ID" value="KDO18167.1"/>
    <property type="molecule type" value="Genomic_DNA"/>
</dbReference>
<name>A0A067BUA3_SAPPC</name>
<dbReference type="GeneID" id="24142321"/>
<evidence type="ECO:0000256" key="1">
    <source>
        <dbReference type="ARBA" id="ARBA00022679"/>
    </source>
</evidence>
<evidence type="ECO:0008006" key="4">
    <source>
        <dbReference type="Google" id="ProtNLM"/>
    </source>
</evidence>
<dbReference type="OrthoDB" id="2100592at2759"/>
<dbReference type="VEuPathDB" id="FungiDB:SPRG_21740"/>
<gene>
    <name evidence="2" type="ORF">SPRG_21740</name>
</gene>